<feature type="domain" description="Copper amine oxidase-like N-terminal" evidence="2">
    <location>
        <begin position="366"/>
        <end position="467"/>
    </location>
</feature>
<dbReference type="RefSeq" id="WP_076113256.1">
    <property type="nucleotide sequence ID" value="NZ_MPTB01000038.1"/>
</dbReference>
<dbReference type="Proteomes" id="UP000187412">
    <property type="component" value="Unassembled WGS sequence"/>
</dbReference>
<dbReference type="InterPro" id="IPR012854">
    <property type="entry name" value="Cu_amine_oxidase-like_N"/>
</dbReference>
<keyword evidence="1" id="KW-1133">Transmembrane helix</keyword>
<evidence type="ECO:0000259" key="2">
    <source>
        <dbReference type="Pfam" id="PF07833"/>
    </source>
</evidence>
<organism evidence="3 4">
    <name type="scientific">Paenibacillus borealis</name>
    <dbReference type="NCBI Taxonomy" id="160799"/>
    <lineage>
        <taxon>Bacteria</taxon>
        <taxon>Bacillati</taxon>
        <taxon>Bacillota</taxon>
        <taxon>Bacilli</taxon>
        <taxon>Bacillales</taxon>
        <taxon>Paenibacillaceae</taxon>
        <taxon>Paenibacillus</taxon>
    </lineage>
</organism>
<dbReference type="Gene3D" id="3.30.457.10">
    <property type="entry name" value="Copper amine oxidase-like, N-terminal domain"/>
    <property type="match status" value="1"/>
</dbReference>
<name>A0ABX3H0X3_PAEBO</name>
<dbReference type="EMBL" id="MPTB01000038">
    <property type="protein sequence ID" value="OMD42822.1"/>
    <property type="molecule type" value="Genomic_DNA"/>
</dbReference>
<dbReference type="InterPro" id="IPR036582">
    <property type="entry name" value="Mao_N_sf"/>
</dbReference>
<protein>
    <recommendedName>
        <fullName evidence="2">Copper amine oxidase-like N-terminal domain-containing protein</fullName>
    </recommendedName>
</protein>
<keyword evidence="4" id="KW-1185">Reference proteome</keyword>
<evidence type="ECO:0000313" key="4">
    <source>
        <dbReference type="Proteomes" id="UP000187412"/>
    </source>
</evidence>
<sequence>MRHKKTKYKKFIFQFITMVVVFAVLIGAFSYVVDPLQFYRKASFYTPKLSWQERYQNPGLARNYKYDTIVLGSSMTENFLPSDVGEKLKGDVLKLSIEGSTIGEQYQTAKVAFKTGQVKQVLWGIDYFAFRNNNATGNEEFPAYLYDSNPLNDYKYVFNESNIKSALTALSKSEGRANLQLSSLERLYNWDKAVTYGRDLVIKNWKSARNNEVAYGNNEDPLESVKQTFDENVLSIVEAHPETKFYFYYPPYSILRQQVWYMTNPERYGNQLEMKRYMFDKLNSYSNVSIYEFQTDSDITYDLDLYKDLSHHSGAVNSIIVDGISKGTHLVTADNLEEGIQLLKRQAENVVVNTEEGTVYSIDLSLNGEPQSFGFLPPTTGDVIMAPLKLYAQMLGIAFDYDIDKKLITLAKGDSVAELTVGSDEALLDGQTVKLAAPVENKIGIMAAPLESIPALFGGSVTLGQEKDKLLEVDITFGK</sequence>
<dbReference type="Pfam" id="PF07833">
    <property type="entry name" value="Cu_amine_oxidN1"/>
    <property type="match status" value="1"/>
</dbReference>
<dbReference type="SUPFAM" id="SSF55383">
    <property type="entry name" value="Copper amine oxidase, domain N"/>
    <property type="match status" value="1"/>
</dbReference>
<evidence type="ECO:0000256" key="1">
    <source>
        <dbReference type="SAM" id="Phobius"/>
    </source>
</evidence>
<evidence type="ECO:0000313" key="3">
    <source>
        <dbReference type="EMBL" id="OMD42822.1"/>
    </source>
</evidence>
<proteinExistence type="predicted"/>
<reference evidence="3 4" key="1">
    <citation type="submission" date="2016-10" db="EMBL/GenBank/DDBJ databases">
        <title>Paenibacillus species isolates.</title>
        <authorList>
            <person name="Beno S.M."/>
        </authorList>
    </citation>
    <scope>NUCLEOTIDE SEQUENCE [LARGE SCALE GENOMIC DNA]</scope>
    <source>
        <strain evidence="3 4">FSL H7-0744</strain>
    </source>
</reference>
<feature type="transmembrane region" description="Helical" evidence="1">
    <location>
        <begin position="12"/>
        <end position="33"/>
    </location>
</feature>
<keyword evidence="1" id="KW-0472">Membrane</keyword>
<keyword evidence="1" id="KW-0812">Transmembrane</keyword>
<gene>
    <name evidence="3" type="ORF">BSK56_25115</name>
</gene>
<comment type="caution">
    <text evidence="3">The sequence shown here is derived from an EMBL/GenBank/DDBJ whole genome shotgun (WGS) entry which is preliminary data.</text>
</comment>
<accession>A0ABX3H0X3</accession>